<keyword evidence="2" id="KW-1185">Reference proteome</keyword>
<protein>
    <submittedName>
        <fullName evidence="1">Uncharacterized protein</fullName>
    </submittedName>
</protein>
<dbReference type="Proteomes" id="UP000289738">
    <property type="component" value="Chromosome B05"/>
</dbReference>
<reference evidence="1 2" key="1">
    <citation type="submission" date="2019-01" db="EMBL/GenBank/DDBJ databases">
        <title>Sequencing of cultivated peanut Arachis hypogaea provides insights into genome evolution and oil improvement.</title>
        <authorList>
            <person name="Chen X."/>
        </authorList>
    </citation>
    <scope>NUCLEOTIDE SEQUENCE [LARGE SCALE GENOMIC DNA]</scope>
    <source>
        <strain evidence="2">cv. Fuhuasheng</strain>
        <tissue evidence="1">Leaves</tissue>
    </source>
</reference>
<dbReference type="AlphaFoldDB" id="A0A444Z5V2"/>
<evidence type="ECO:0000313" key="2">
    <source>
        <dbReference type="Proteomes" id="UP000289738"/>
    </source>
</evidence>
<comment type="caution">
    <text evidence="1">The sequence shown here is derived from an EMBL/GenBank/DDBJ whole genome shotgun (WGS) entry which is preliminary data.</text>
</comment>
<proteinExistence type="predicted"/>
<sequence>MEPGGRTEPEPAQFTQKRKLLRFFLPFSLSFIQKEITQTQPKNHSTVNLHHRRRSGILPPSVALKVRHPSVYLASLSSTPVRCHRSRLLPRARRPSSLSAQPRFRRRLCAVHVRVFVQLSSSFAFFAVHIRSAFTVRVHRSSSHWRSSGSHVALLQTLRPTRALHLAVELLSFVAAVSSLNPPPDNTLTQHQYSASNSAASDFHYNKLNGGAFGK</sequence>
<organism evidence="1 2">
    <name type="scientific">Arachis hypogaea</name>
    <name type="common">Peanut</name>
    <dbReference type="NCBI Taxonomy" id="3818"/>
    <lineage>
        <taxon>Eukaryota</taxon>
        <taxon>Viridiplantae</taxon>
        <taxon>Streptophyta</taxon>
        <taxon>Embryophyta</taxon>
        <taxon>Tracheophyta</taxon>
        <taxon>Spermatophyta</taxon>
        <taxon>Magnoliopsida</taxon>
        <taxon>eudicotyledons</taxon>
        <taxon>Gunneridae</taxon>
        <taxon>Pentapetalae</taxon>
        <taxon>rosids</taxon>
        <taxon>fabids</taxon>
        <taxon>Fabales</taxon>
        <taxon>Fabaceae</taxon>
        <taxon>Papilionoideae</taxon>
        <taxon>50 kb inversion clade</taxon>
        <taxon>dalbergioids sensu lato</taxon>
        <taxon>Dalbergieae</taxon>
        <taxon>Pterocarpus clade</taxon>
        <taxon>Arachis</taxon>
    </lineage>
</organism>
<accession>A0A444Z5V2</accession>
<evidence type="ECO:0000313" key="1">
    <source>
        <dbReference type="EMBL" id="RYR09548.1"/>
    </source>
</evidence>
<dbReference type="EMBL" id="SDMP01000015">
    <property type="protein sequence ID" value="RYR09548.1"/>
    <property type="molecule type" value="Genomic_DNA"/>
</dbReference>
<gene>
    <name evidence="1" type="ORF">Ahy_B05g077899</name>
</gene>
<name>A0A444Z5V2_ARAHY</name>